<organism evidence="16 17">
    <name type="scientific">Asparagus officinalis</name>
    <name type="common">Garden asparagus</name>
    <dbReference type="NCBI Taxonomy" id="4686"/>
    <lineage>
        <taxon>Eukaryota</taxon>
        <taxon>Viridiplantae</taxon>
        <taxon>Streptophyta</taxon>
        <taxon>Embryophyta</taxon>
        <taxon>Tracheophyta</taxon>
        <taxon>Spermatophyta</taxon>
        <taxon>Magnoliopsida</taxon>
        <taxon>Liliopsida</taxon>
        <taxon>Asparagales</taxon>
        <taxon>Asparagaceae</taxon>
        <taxon>Asparagoideae</taxon>
        <taxon>Asparagus</taxon>
    </lineage>
</organism>
<feature type="compositionally biased region" description="Polar residues" evidence="14">
    <location>
        <begin position="357"/>
        <end position="380"/>
    </location>
</feature>
<feature type="region of interest" description="Disordered" evidence="14">
    <location>
        <begin position="325"/>
        <end position="380"/>
    </location>
</feature>
<keyword evidence="17" id="KW-1185">Reference proteome</keyword>
<dbReference type="GO" id="GO:0009506">
    <property type="term" value="C:plasmodesma"/>
    <property type="evidence" value="ECO:0007669"/>
    <property type="project" value="TreeGrafter"/>
</dbReference>
<dbReference type="InterPro" id="IPR001245">
    <property type="entry name" value="Ser-Thr/Tyr_kinase_cat_dom"/>
</dbReference>
<reference evidence="17" key="1">
    <citation type="journal article" date="2017" name="Nat. Commun.">
        <title>The asparagus genome sheds light on the origin and evolution of a young Y chromosome.</title>
        <authorList>
            <person name="Harkess A."/>
            <person name="Zhou J."/>
            <person name="Xu C."/>
            <person name="Bowers J.E."/>
            <person name="Van der Hulst R."/>
            <person name="Ayyampalayam S."/>
            <person name="Mercati F."/>
            <person name="Riccardi P."/>
            <person name="McKain M.R."/>
            <person name="Kakrana A."/>
            <person name="Tang H."/>
            <person name="Ray J."/>
            <person name="Groenendijk J."/>
            <person name="Arikit S."/>
            <person name="Mathioni S.M."/>
            <person name="Nakano M."/>
            <person name="Shan H."/>
            <person name="Telgmann-Rauber A."/>
            <person name="Kanno A."/>
            <person name="Yue Z."/>
            <person name="Chen H."/>
            <person name="Li W."/>
            <person name="Chen Y."/>
            <person name="Xu X."/>
            <person name="Zhang Y."/>
            <person name="Luo S."/>
            <person name="Chen H."/>
            <person name="Gao J."/>
            <person name="Mao Z."/>
            <person name="Pires J.C."/>
            <person name="Luo M."/>
            <person name="Kudrna D."/>
            <person name="Wing R.A."/>
            <person name="Meyers B.C."/>
            <person name="Yi K."/>
            <person name="Kong H."/>
            <person name="Lavrijsen P."/>
            <person name="Sunseri F."/>
            <person name="Falavigna A."/>
            <person name="Ye Y."/>
            <person name="Leebens-Mack J.H."/>
            <person name="Chen G."/>
        </authorList>
    </citation>
    <scope>NUCLEOTIDE SEQUENCE [LARGE SCALE GENOMIC DNA]</scope>
    <source>
        <strain evidence="17">cv. DH0086</strain>
    </source>
</reference>
<dbReference type="CDD" id="cd14066">
    <property type="entry name" value="STKc_IRAK"/>
    <property type="match status" value="1"/>
</dbReference>
<feature type="binding site" evidence="12">
    <location>
        <position position="72"/>
    </location>
    <ligand>
        <name>ATP</name>
        <dbReference type="ChEBI" id="CHEBI:30616"/>
    </ligand>
</feature>
<dbReference type="FunFam" id="1.10.510.10:FF:000058">
    <property type="entry name" value="Receptor-like protein kinase FERONIA"/>
    <property type="match status" value="1"/>
</dbReference>
<dbReference type="PANTHER" id="PTHR27003:SF316">
    <property type="entry name" value="OS05G0280700 PROTEIN"/>
    <property type="match status" value="1"/>
</dbReference>
<dbReference type="Gramene" id="ONK63562">
    <property type="protein sequence ID" value="ONK63562"/>
    <property type="gene ID" value="A4U43_C07F16540"/>
</dbReference>
<keyword evidence="9" id="KW-1133">Transmembrane helix</keyword>
<keyword evidence="2 13" id="KW-0723">Serine/threonine-protein kinase</keyword>
<dbReference type="Gene3D" id="3.30.200.20">
    <property type="entry name" value="Phosphorylase Kinase, domain 1"/>
    <property type="match status" value="1"/>
</dbReference>
<evidence type="ECO:0000256" key="9">
    <source>
        <dbReference type="ARBA" id="ARBA00022989"/>
    </source>
</evidence>
<dbReference type="EMBL" id="CM007387">
    <property type="protein sequence ID" value="ONK63562.1"/>
    <property type="molecule type" value="Genomic_DNA"/>
</dbReference>
<keyword evidence="10" id="KW-0472">Membrane</keyword>
<evidence type="ECO:0000256" key="10">
    <source>
        <dbReference type="ARBA" id="ARBA00023136"/>
    </source>
</evidence>
<gene>
    <name evidence="16" type="ORF">A4U43_C07F16540</name>
</gene>
<dbReference type="PROSITE" id="PS00108">
    <property type="entry name" value="PROTEIN_KINASE_ST"/>
    <property type="match status" value="1"/>
</dbReference>
<protein>
    <recommendedName>
        <fullName evidence="15">Protein kinase domain-containing protein</fullName>
    </recommendedName>
</protein>
<evidence type="ECO:0000256" key="2">
    <source>
        <dbReference type="ARBA" id="ARBA00022527"/>
    </source>
</evidence>
<dbReference type="PROSITE" id="PS00107">
    <property type="entry name" value="PROTEIN_KINASE_ATP"/>
    <property type="match status" value="1"/>
</dbReference>
<proteinExistence type="inferred from homology"/>
<dbReference type="InterPro" id="IPR045272">
    <property type="entry name" value="ANXUR1/2-like"/>
</dbReference>
<dbReference type="InterPro" id="IPR011009">
    <property type="entry name" value="Kinase-like_dom_sf"/>
</dbReference>
<evidence type="ECO:0000256" key="11">
    <source>
        <dbReference type="ARBA" id="ARBA00023180"/>
    </source>
</evidence>
<dbReference type="InterPro" id="IPR000719">
    <property type="entry name" value="Prot_kinase_dom"/>
</dbReference>
<dbReference type="OMA" id="EQSMHEV"/>
<dbReference type="SMART" id="SM00220">
    <property type="entry name" value="S_TKc"/>
    <property type="match status" value="1"/>
</dbReference>
<evidence type="ECO:0000256" key="5">
    <source>
        <dbReference type="ARBA" id="ARBA00022729"/>
    </source>
</evidence>
<evidence type="ECO:0000256" key="12">
    <source>
        <dbReference type="PROSITE-ProRule" id="PRU10141"/>
    </source>
</evidence>
<evidence type="ECO:0000256" key="13">
    <source>
        <dbReference type="RuleBase" id="RU000304"/>
    </source>
</evidence>
<dbReference type="SUPFAM" id="SSF56112">
    <property type="entry name" value="Protein kinase-like (PK-like)"/>
    <property type="match status" value="1"/>
</dbReference>
<sequence length="380" mass="41579">MDSSQTSASKSTVSGGAAACFIHGCIASAGISSIAEIKQGTKNFEESLVIGVGGFGKVYKGIVDGSTKVAVKRSNPSSEQGVHEFQTEIEMLSKLRHKHLVSLIGYCEEDGEMCLVYDYMAYGTLREHLYNNKKAPMSWKQRLEICIGAARGLHYLHTGAKYTIIHRDVKTTNILLDEKWVAKVSDFGLSKTGPTMNQSHVSTVVKGSFGYLDPEYFRRQQLTDKSDVYSFGVVLFEVLCARPALNPSLPKEQVSLADWALNCLRKGTFSDIIDPHLKRRMDPECLKKFAETAEKCLSDHGVDRPSMGDVLWNLEFALQLQESFEDGKSSKGGSIDMPESVRSEIISGEHNGGASTGGSEASNDTNSNGIFSQLISPKGR</sequence>
<keyword evidence="6 12" id="KW-0547">Nucleotide-binding</keyword>
<evidence type="ECO:0000256" key="7">
    <source>
        <dbReference type="ARBA" id="ARBA00022777"/>
    </source>
</evidence>
<keyword evidence="5" id="KW-0732">Signal</keyword>
<evidence type="ECO:0000256" key="8">
    <source>
        <dbReference type="ARBA" id="ARBA00022840"/>
    </source>
</evidence>
<evidence type="ECO:0000259" key="15">
    <source>
        <dbReference type="PROSITE" id="PS50011"/>
    </source>
</evidence>
<keyword evidence="3" id="KW-0808">Transferase</keyword>
<comment type="similarity">
    <text evidence="13">Belongs to the protein kinase superfamily.</text>
</comment>
<feature type="domain" description="Protein kinase" evidence="15">
    <location>
        <begin position="44"/>
        <end position="317"/>
    </location>
</feature>
<evidence type="ECO:0000256" key="6">
    <source>
        <dbReference type="ARBA" id="ARBA00022741"/>
    </source>
</evidence>
<evidence type="ECO:0000256" key="1">
    <source>
        <dbReference type="ARBA" id="ARBA00004167"/>
    </source>
</evidence>
<dbReference type="AlphaFoldDB" id="A0A5P1ECJ3"/>
<dbReference type="PANTHER" id="PTHR27003">
    <property type="entry name" value="OS07G0166700 PROTEIN"/>
    <property type="match status" value="1"/>
</dbReference>
<dbReference type="PROSITE" id="PS50011">
    <property type="entry name" value="PROTEIN_KINASE_DOM"/>
    <property type="match status" value="1"/>
</dbReference>
<accession>A0A5P1ECJ3</accession>
<dbReference type="GO" id="GO:0004674">
    <property type="term" value="F:protein serine/threonine kinase activity"/>
    <property type="evidence" value="ECO:0007669"/>
    <property type="project" value="UniProtKB-KW"/>
</dbReference>
<dbReference type="Pfam" id="PF07714">
    <property type="entry name" value="PK_Tyr_Ser-Thr"/>
    <property type="match status" value="1"/>
</dbReference>
<dbReference type="GO" id="GO:0004714">
    <property type="term" value="F:transmembrane receptor protein tyrosine kinase activity"/>
    <property type="evidence" value="ECO:0007669"/>
    <property type="project" value="InterPro"/>
</dbReference>
<dbReference type="FunFam" id="3.30.200.20:FF:000039">
    <property type="entry name" value="receptor-like protein kinase FERONIA"/>
    <property type="match status" value="1"/>
</dbReference>
<comment type="subcellular location">
    <subcellularLocation>
        <location evidence="1">Membrane</location>
        <topology evidence="1">Single-pass membrane protein</topology>
    </subcellularLocation>
</comment>
<keyword evidence="11" id="KW-0325">Glycoprotein</keyword>
<keyword evidence="4" id="KW-0812">Transmembrane</keyword>
<dbReference type="GO" id="GO:0005524">
    <property type="term" value="F:ATP binding"/>
    <property type="evidence" value="ECO:0007669"/>
    <property type="project" value="UniProtKB-UniRule"/>
</dbReference>
<dbReference type="GO" id="GO:0005886">
    <property type="term" value="C:plasma membrane"/>
    <property type="evidence" value="ECO:0007669"/>
    <property type="project" value="TreeGrafter"/>
</dbReference>
<evidence type="ECO:0000313" key="17">
    <source>
        <dbReference type="Proteomes" id="UP000243459"/>
    </source>
</evidence>
<dbReference type="Gene3D" id="1.10.510.10">
    <property type="entry name" value="Transferase(Phosphotransferase) domain 1"/>
    <property type="match status" value="1"/>
</dbReference>
<name>A0A5P1ECJ3_ASPOF</name>
<evidence type="ECO:0000256" key="3">
    <source>
        <dbReference type="ARBA" id="ARBA00022679"/>
    </source>
</evidence>
<evidence type="ECO:0000256" key="4">
    <source>
        <dbReference type="ARBA" id="ARBA00022692"/>
    </source>
</evidence>
<dbReference type="InterPro" id="IPR008271">
    <property type="entry name" value="Ser/Thr_kinase_AS"/>
</dbReference>
<keyword evidence="7" id="KW-0418">Kinase</keyword>
<dbReference type="Proteomes" id="UP000243459">
    <property type="component" value="Chromosome 7"/>
</dbReference>
<evidence type="ECO:0000256" key="14">
    <source>
        <dbReference type="SAM" id="MobiDB-lite"/>
    </source>
</evidence>
<evidence type="ECO:0000313" key="16">
    <source>
        <dbReference type="EMBL" id="ONK63562.1"/>
    </source>
</evidence>
<keyword evidence="8 12" id="KW-0067">ATP-binding</keyword>
<dbReference type="InterPro" id="IPR017441">
    <property type="entry name" value="Protein_kinase_ATP_BS"/>
</dbReference>